<dbReference type="EMBL" id="IACJ01105306">
    <property type="protein sequence ID" value="LAA55074.1"/>
    <property type="molecule type" value="Transcribed_RNA"/>
</dbReference>
<name>A0A2D4G5P0_MICCO</name>
<protein>
    <submittedName>
        <fullName evidence="1">Uncharacterized protein</fullName>
    </submittedName>
</protein>
<proteinExistence type="predicted"/>
<organism evidence="1">
    <name type="scientific">Micrurus corallinus</name>
    <name type="common">Brazilian coral snake</name>
    <dbReference type="NCBI Taxonomy" id="54390"/>
    <lineage>
        <taxon>Eukaryota</taxon>
        <taxon>Metazoa</taxon>
        <taxon>Chordata</taxon>
        <taxon>Craniata</taxon>
        <taxon>Vertebrata</taxon>
        <taxon>Euteleostomi</taxon>
        <taxon>Lepidosauria</taxon>
        <taxon>Squamata</taxon>
        <taxon>Bifurcata</taxon>
        <taxon>Unidentata</taxon>
        <taxon>Episquamata</taxon>
        <taxon>Toxicofera</taxon>
        <taxon>Serpentes</taxon>
        <taxon>Colubroidea</taxon>
        <taxon>Elapidae</taxon>
        <taxon>Elapinae</taxon>
        <taxon>Micrurus</taxon>
    </lineage>
</organism>
<reference evidence="1" key="1">
    <citation type="submission" date="2017-07" db="EMBL/GenBank/DDBJ databases">
        <authorList>
            <person name="Mikheyev A."/>
            <person name="Grau M."/>
        </authorList>
    </citation>
    <scope>NUCLEOTIDE SEQUENCE</scope>
    <source>
        <tissue evidence="1">Venom_gland</tissue>
    </source>
</reference>
<evidence type="ECO:0000313" key="1">
    <source>
        <dbReference type="EMBL" id="LAA55074.1"/>
    </source>
</evidence>
<accession>A0A2D4G5P0</accession>
<dbReference type="AlphaFoldDB" id="A0A2D4G5P0"/>
<sequence length="132" mass="14964">MGTSKRCSFITIDRFSQPKPNQTLSRKLWILQRSSTEHDEQKGLIYEMEGASTIPRDLVGGNESILSTADIQNMSGGDWWQLVIGRRWEDDVMECINDLGKQENRYCLGNNQTREAGAHSCLTAKERNLGKT</sequence>
<reference evidence="1" key="2">
    <citation type="submission" date="2017-11" db="EMBL/GenBank/DDBJ databases">
        <title>Coralsnake Venomics: Analyses of Venom Gland Transcriptomes and Proteomes of Six Brazilian Taxa.</title>
        <authorList>
            <person name="Aird S.D."/>
            <person name="Jorge da Silva N."/>
            <person name="Qiu L."/>
            <person name="Villar-Briones A."/>
            <person name="Aparecida-Saddi V."/>
            <person name="Campos-Telles M.P."/>
            <person name="Grau M."/>
            <person name="Mikheyev A.S."/>
        </authorList>
    </citation>
    <scope>NUCLEOTIDE SEQUENCE</scope>
    <source>
        <tissue evidence="1">Venom_gland</tissue>
    </source>
</reference>